<keyword evidence="1" id="KW-0472">Membrane</keyword>
<sequence length="77" mass="8786">MRCLINRPKCCVGCICKIVPIQLLHRALTPFPSPLLATVATTVLFLSFPFCLSSVSCVVANIFFDFFFFLRFFFLRS</sequence>
<keyword evidence="1" id="KW-1133">Transmembrane helix</keyword>
<protein>
    <submittedName>
        <fullName evidence="2">Uncharacterized protein</fullName>
    </submittedName>
</protein>
<feature type="transmembrane region" description="Helical" evidence="1">
    <location>
        <begin position="52"/>
        <end position="74"/>
    </location>
</feature>
<dbReference type="AlphaFoldDB" id="A0A061IRP3"/>
<organism evidence="2 3">
    <name type="scientific">Trypanosoma rangeli SC58</name>
    <dbReference type="NCBI Taxonomy" id="429131"/>
    <lineage>
        <taxon>Eukaryota</taxon>
        <taxon>Discoba</taxon>
        <taxon>Euglenozoa</taxon>
        <taxon>Kinetoplastea</taxon>
        <taxon>Metakinetoplastina</taxon>
        <taxon>Trypanosomatida</taxon>
        <taxon>Trypanosomatidae</taxon>
        <taxon>Trypanosoma</taxon>
        <taxon>Herpetosoma</taxon>
    </lineage>
</organism>
<evidence type="ECO:0000256" key="1">
    <source>
        <dbReference type="SAM" id="Phobius"/>
    </source>
</evidence>
<reference evidence="2 3" key="1">
    <citation type="submission" date="2013-07" db="EMBL/GenBank/DDBJ databases">
        <authorList>
            <person name="Stoco P.H."/>
            <person name="Wagner G."/>
            <person name="Gerber A."/>
            <person name="Zaha A."/>
            <person name="Thompson C."/>
            <person name="Bartholomeu D.C."/>
            <person name="Luckemeyer D.D."/>
            <person name="Bahia D."/>
            <person name="Loreto E."/>
            <person name="Prestes E.B."/>
            <person name="Lima F.M."/>
            <person name="Rodrigues-Luiz G."/>
            <person name="Vallejo G.A."/>
            <person name="Filho J.F."/>
            <person name="Monteiro K.M."/>
            <person name="Tyler K.M."/>
            <person name="de Almeida L.G."/>
            <person name="Ortiz M.F."/>
            <person name="Siervo M.A."/>
            <person name="de Moraes M.H."/>
            <person name="Cunha O.L."/>
            <person name="Mendonca-Neto R."/>
            <person name="Silva R."/>
            <person name="Teixeira S.M."/>
            <person name="Murta S.M."/>
            <person name="Sincero T.C."/>
            <person name="Mendes T.A."/>
            <person name="Urmenyi T.P."/>
            <person name="Silva V.G."/>
            <person name="da Rocha W.D."/>
            <person name="Andersson B."/>
            <person name="Romanha A.J."/>
            <person name="Steindel M."/>
            <person name="de Vasconcelos A.T."/>
            <person name="Grisard E.C."/>
        </authorList>
    </citation>
    <scope>NUCLEOTIDE SEQUENCE [LARGE SCALE GENOMIC DNA]</scope>
    <source>
        <strain evidence="2 3">SC58</strain>
    </source>
</reference>
<evidence type="ECO:0000313" key="3">
    <source>
        <dbReference type="Proteomes" id="UP000031737"/>
    </source>
</evidence>
<keyword evidence="3" id="KW-1185">Reference proteome</keyword>
<dbReference type="EMBL" id="AUPL01008691">
    <property type="protein sequence ID" value="ESL04794.1"/>
    <property type="molecule type" value="Genomic_DNA"/>
</dbReference>
<name>A0A061IRP3_TRYRA</name>
<keyword evidence="1" id="KW-0812">Transmembrane</keyword>
<evidence type="ECO:0000313" key="2">
    <source>
        <dbReference type="EMBL" id="ESL04794.1"/>
    </source>
</evidence>
<gene>
    <name evidence="2" type="ORF">TRSC58_07684</name>
</gene>
<proteinExistence type="predicted"/>
<dbReference type="VEuPathDB" id="TriTrypDB:TRSC58_07684"/>
<dbReference type="Proteomes" id="UP000031737">
    <property type="component" value="Unassembled WGS sequence"/>
</dbReference>
<accession>A0A061IRP3</accession>
<comment type="caution">
    <text evidence="2">The sequence shown here is derived from an EMBL/GenBank/DDBJ whole genome shotgun (WGS) entry which is preliminary data.</text>
</comment>